<feature type="transmembrane region" description="Helical" evidence="2">
    <location>
        <begin position="345"/>
        <end position="370"/>
    </location>
</feature>
<dbReference type="RefSeq" id="WP_051748151.1">
    <property type="nucleotide sequence ID" value="NZ_CP008876.1"/>
</dbReference>
<feature type="transmembrane region" description="Helical" evidence="2">
    <location>
        <begin position="105"/>
        <end position="127"/>
    </location>
</feature>
<dbReference type="GeneID" id="34220678"/>
<gene>
    <name evidence="3" type="ORF">GZ22_09255</name>
</gene>
<dbReference type="InterPro" id="IPR036259">
    <property type="entry name" value="MFS_trans_sf"/>
</dbReference>
<evidence type="ECO:0000256" key="2">
    <source>
        <dbReference type="SAM" id="Phobius"/>
    </source>
</evidence>
<feature type="transmembrane region" description="Helical" evidence="2">
    <location>
        <begin position="139"/>
        <end position="163"/>
    </location>
</feature>
<dbReference type="PANTHER" id="PTHR23526:SF2">
    <property type="entry name" value="MAJOR FACILITATOR SUPERFAMILY (MFS) PROFILE DOMAIN-CONTAINING PROTEIN"/>
    <property type="match status" value="1"/>
</dbReference>
<dbReference type="OrthoDB" id="2086294at2"/>
<feature type="transmembrane region" description="Helical" evidence="2">
    <location>
        <begin position="221"/>
        <end position="244"/>
    </location>
</feature>
<feature type="transmembrane region" description="Helical" evidence="2">
    <location>
        <begin position="250"/>
        <end position="270"/>
    </location>
</feature>
<evidence type="ECO:0008006" key="5">
    <source>
        <dbReference type="Google" id="ProtNLM"/>
    </source>
</evidence>
<feature type="transmembrane region" description="Helical" evidence="2">
    <location>
        <begin position="169"/>
        <end position="193"/>
    </location>
</feature>
<accession>A0A075LJ97</accession>
<feature type="transmembrane region" description="Helical" evidence="2">
    <location>
        <begin position="376"/>
        <end position="394"/>
    </location>
</feature>
<evidence type="ECO:0000313" key="4">
    <source>
        <dbReference type="Proteomes" id="UP000027980"/>
    </source>
</evidence>
<dbReference type="GO" id="GO:0005886">
    <property type="term" value="C:plasma membrane"/>
    <property type="evidence" value="ECO:0007669"/>
    <property type="project" value="UniProtKB-SubCell"/>
</dbReference>
<dbReference type="Pfam" id="PF07690">
    <property type="entry name" value="MFS_1"/>
    <property type="match status" value="1"/>
</dbReference>
<dbReference type="EMBL" id="CP008876">
    <property type="protein sequence ID" value="AIF66810.1"/>
    <property type="molecule type" value="Genomic_DNA"/>
</dbReference>
<keyword evidence="2" id="KW-0472">Membrane</keyword>
<feature type="transmembrane region" description="Helical" evidence="2">
    <location>
        <begin position="282"/>
        <end position="299"/>
    </location>
</feature>
<keyword evidence="2" id="KW-1133">Transmembrane helix</keyword>
<feature type="transmembrane region" description="Helical" evidence="2">
    <location>
        <begin position="79"/>
        <end position="99"/>
    </location>
</feature>
<dbReference type="InterPro" id="IPR052528">
    <property type="entry name" value="Sugar_transport-like"/>
</dbReference>
<reference evidence="3 4" key="1">
    <citation type="submission" date="2014-07" db="EMBL/GenBank/DDBJ databases">
        <title>Complete genome sequence of a moderately halophilic bacterium Terribacillus aidingensis MP602, isolated from Cryptomeria fortunei in Tianmu mountain in China.</title>
        <authorList>
            <person name="Wang Y."/>
            <person name="Lu P."/>
            <person name="Zhang L."/>
        </authorList>
    </citation>
    <scope>NUCLEOTIDE SEQUENCE [LARGE SCALE GENOMIC DNA]</scope>
    <source>
        <strain evidence="3 4">MP602</strain>
    </source>
</reference>
<dbReference type="InterPro" id="IPR011701">
    <property type="entry name" value="MFS"/>
</dbReference>
<feature type="transmembrane region" description="Helical" evidence="2">
    <location>
        <begin position="15"/>
        <end position="41"/>
    </location>
</feature>
<feature type="transmembrane region" description="Helical" evidence="2">
    <location>
        <begin position="47"/>
        <end position="67"/>
    </location>
</feature>
<evidence type="ECO:0000256" key="1">
    <source>
        <dbReference type="ARBA" id="ARBA00004651"/>
    </source>
</evidence>
<dbReference type="AlphaFoldDB" id="A0A075LJ97"/>
<protein>
    <recommendedName>
        <fullName evidence="5">Major facilitator superfamily (MFS) profile domain-containing protein</fullName>
    </recommendedName>
</protein>
<dbReference type="KEGG" id="tap:GZ22_09255"/>
<evidence type="ECO:0000313" key="3">
    <source>
        <dbReference type="EMBL" id="AIF66810.1"/>
    </source>
</evidence>
<keyword evidence="2" id="KW-0812">Transmembrane</keyword>
<sequence length="420" mass="47019">MKPNLFTADSAKKELHVLLIIGALYSLGIFLSNTFVNIYLWKQTNDLINIAMYNLAIYVAQTILFTLSGSWAKRIDRVIILRIGVFFLSVFFLLVLFTGEKAASYNLLLGAVLGIGYGMYWLAYSVLTFEVTEPETRDFFNGVSGLLQSLTGMIGPFVAGYIITRMNNSHGYTLIFAVSFLLFLLAVICTAGIKRRGAEGKFGLRQVWKEVKRDAAWRNTVLAHVFQGVREGIFTFIISVWVFIVTNSELSLGTFNLVYSAFSFIFYYIATRYIKSRQRKTAIFLSGVALSLSVVLLLVELNFSTLLIYAAIIGVFYPILYVPYLSLTYDVIGKARDAAKLRVEYIVLSDVATNIGRIISVVLLLIGVGIWADASIPYLMFILGTGPFFIYFFTRHIKSFAPAASVKKLPKNEIAGDDNR</sequence>
<comment type="subcellular location">
    <subcellularLocation>
        <location evidence="1">Cell membrane</location>
        <topology evidence="1">Multi-pass membrane protein</topology>
    </subcellularLocation>
</comment>
<dbReference type="HOGENOM" id="CLU_054389_0_0_9"/>
<dbReference type="SUPFAM" id="SSF103473">
    <property type="entry name" value="MFS general substrate transporter"/>
    <property type="match status" value="1"/>
</dbReference>
<dbReference type="PANTHER" id="PTHR23526">
    <property type="entry name" value="INTEGRAL MEMBRANE TRANSPORT PROTEIN-RELATED"/>
    <property type="match status" value="1"/>
</dbReference>
<dbReference type="Proteomes" id="UP000027980">
    <property type="component" value="Chromosome"/>
</dbReference>
<name>A0A075LJ97_9BACI</name>
<dbReference type="Gene3D" id="1.20.1250.20">
    <property type="entry name" value="MFS general substrate transporter like domains"/>
    <property type="match status" value="1"/>
</dbReference>
<dbReference type="GO" id="GO:0022857">
    <property type="term" value="F:transmembrane transporter activity"/>
    <property type="evidence" value="ECO:0007669"/>
    <property type="project" value="InterPro"/>
</dbReference>
<organism evidence="3 4">
    <name type="scientific">Terribacillus saccharophilus</name>
    <dbReference type="NCBI Taxonomy" id="361277"/>
    <lineage>
        <taxon>Bacteria</taxon>
        <taxon>Bacillati</taxon>
        <taxon>Bacillota</taxon>
        <taxon>Bacilli</taxon>
        <taxon>Bacillales</taxon>
        <taxon>Bacillaceae</taxon>
        <taxon>Terribacillus</taxon>
    </lineage>
</organism>
<proteinExistence type="predicted"/>
<feature type="transmembrane region" description="Helical" evidence="2">
    <location>
        <begin position="305"/>
        <end position="324"/>
    </location>
</feature>